<organism evidence="2 3">
    <name type="scientific">Pteropus vampyrus</name>
    <name type="common">Large flying fox</name>
    <dbReference type="NCBI Taxonomy" id="132908"/>
    <lineage>
        <taxon>Eukaryota</taxon>
        <taxon>Metazoa</taxon>
        <taxon>Chordata</taxon>
        <taxon>Craniata</taxon>
        <taxon>Vertebrata</taxon>
        <taxon>Euteleostomi</taxon>
        <taxon>Mammalia</taxon>
        <taxon>Eutheria</taxon>
        <taxon>Laurasiatheria</taxon>
        <taxon>Chiroptera</taxon>
        <taxon>Yinpterochiroptera</taxon>
        <taxon>Pteropodoidea</taxon>
        <taxon>Pteropodidae</taxon>
        <taxon>Pteropodinae</taxon>
        <taxon>Pteropus</taxon>
    </lineage>
</organism>
<evidence type="ECO:0000256" key="1">
    <source>
        <dbReference type="SAM" id="MobiDB-lite"/>
    </source>
</evidence>
<keyword evidence="2" id="KW-1185">Reference proteome</keyword>
<sequence>MEEEEGISERENSGCKCQEPESIIIPGRPNQGWKDWLSLDCEMLRQRILLSSAALSPSHSELHAPPCPTRKLLFKGISPGPEKPGVLCIRRRTSALFYPREQNCHFRKESKLLERSGVAREHHRGRRGEESGRRTAGPAPRAGPAPAPPAPPRPATPALRATSAHGPHPHSLPVWLLRGAGGARGGVHGEGDAERARVRGRTGLVGATATCLGTHEAVAPALRTMGLGSRGSLALFIVGALLVLALLKAAVDSADTEGSSNGNLSTVLKTSTIEPAGEF</sequence>
<gene>
    <name evidence="3" type="primary">LOC105309855</name>
</gene>
<proteinExistence type="predicted"/>
<feature type="compositionally biased region" description="Pro residues" evidence="1">
    <location>
        <begin position="141"/>
        <end position="155"/>
    </location>
</feature>
<accession>A0A6P3RNT3</accession>
<dbReference type="RefSeq" id="XP_011384369.1">
    <property type="nucleotide sequence ID" value="XM_011386067.2"/>
</dbReference>
<reference evidence="3" key="1">
    <citation type="submission" date="2025-08" db="UniProtKB">
        <authorList>
            <consortium name="RefSeq"/>
        </authorList>
    </citation>
    <scope>IDENTIFICATION</scope>
    <source>
        <tissue evidence="3">Kidney</tissue>
    </source>
</reference>
<feature type="region of interest" description="Disordered" evidence="1">
    <location>
        <begin position="115"/>
        <end position="176"/>
    </location>
</feature>
<evidence type="ECO:0000313" key="2">
    <source>
        <dbReference type="Proteomes" id="UP000515202"/>
    </source>
</evidence>
<dbReference type="KEGG" id="pvp:105309855"/>
<protein>
    <submittedName>
        <fullName evidence="3">Uncharacterized protein LOC105309855</fullName>
    </submittedName>
</protein>
<evidence type="ECO:0000313" key="3">
    <source>
        <dbReference type="RefSeq" id="XP_011384369.1"/>
    </source>
</evidence>
<dbReference type="AlphaFoldDB" id="A0A6P3RNT3"/>
<feature type="region of interest" description="Disordered" evidence="1">
    <location>
        <begin position="1"/>
        <end position="21"/>
    </location>
</feature>
<name>A0A6P3RNT3_PTEVA</name>
<dbReference type="Proteomes" id="UP000515202">
    <property type="component" value="Unplaced"/>
</dbReference>
<dbReference type="GeneID" id="105309855"/>